<organism evidence="2 3">
    <name type="scientific">Symbiodinium pilosum</name>
    <name type="common">Dinoflagellate</name>
    <dbReference type="NCBI Taxonomy" id="2952"/>
    <lineage>
        <taxon>Eukaryota</taxon>
        <taxon>Sar</taxon>
        <taxon>Alveolata</taxon>
        <taxon>Dinophyceae</taxon>
        <taxon>Suessiales</taxon>
        <taxon>Symbiodiniaceae</taxon>
        <taxon>Symbiodinium</taxon>
    </lineage>
</organism>
<feature type="non-terminal residue" evidence="2">
    <location>
        <position position="1"/>
    </location>
</feature>
<name>A0A812VMG1_SYMPI</name>
<proteinExistence type="predicted"/>
<evidence type="ECO:0000256" key="1">
    <source>
        <dbReference type="SAM" id="MobiDB-lite"/>
    </source>
</evidence>
<sequence>SPWPCESERLHGAGETAAIELTDEIQEPLYLDTPPEIASTSSFKDMEAEPASEASAKKEDCDRNHLQQLAIQIEELQQQLLAAQ</sequence>
<dbReference type="AlphaFoldDB" id="A0A812VMG1"/>
<keyword evidence="3" id="KW-1185">Reference proteome</keyword>
<dbReference type="EMBL" id="CAJNIZ010043088">
    <property type="protein sequence ID" value="CAE7649360.1"/>
    <property type="molecule type" value="Genomic_DNA"/>
</dbReference>
<evidence type="ECO:0000313" key="3">
    <source>
        <dbReference type="Proteomes" id="UP000649617"/>
    </source>
</evidence>
<dbReference type="Proteomes" id="UP000649617">
    <property type="component" value="Unassembled WGS sequence"/>
</dbReference>
<evidence type="ECO:0000313" key="2">
    <source>
        <dbReference type="EMBL" id="CAE7649360.1"/>
    </source>
</evidence>
<protein>
    <submittedName>
        <fullName evidence="2">Uncharacterized protein</fullName>
    </submittedName>
</protein>
<feature type="region of interest" description="Disordered" evidence="1">
    <location>
        <begin position="34"/>
        <end position="61"/>
    </location>
</feature>
<accession>A0A812VMG1</accession>
<gene>
    <name evidence="2" type="ORF">SPIL2461_LOCUS17307</name>
</gene>
<feature type="non-terminal residue" evidence="2">
    <location>
        <position position="84"/>
    </location>
</feature>
<reference evidence="2" key="1">
    <citation type="submission" date="2021-02" db="EMBL/GenBank/DDBJ databases">
        <authorList>
            <person name="Dougan E. K."/>
            <person name="Rhodes N."/>
            <person name="Thang M."/>
            <person name="Chan C."/>
        </authorList>
    </citation>
    <scope>NUCLEOTIDE SEQUENCE</scope>
</reference>
<comment type="caution">
    <text evidence="2">The sequence shown here is derived from an EMBL/GenBank/DDBJ whole genome shotgun (WGS) entry which is preliminary data.</text>
</comment>